<reference evidence="2" key="1">
    <citation type="journal article" date="2019" name="Curr. Biol.">
        <title>Genome Sequence of Striga asiatica Provides Insight into the Evolution of Plant Parasitism.</title>
        <authorList>
            <person name="Yoshida S."/>
            <person name="Kim S."/>
            <person name="Wafula E.K."/>
            <person name="Tanskanen J."/>
            <person name="Kim Y.M."/>
            <person name="Honaas L."/>
            <person name="Yang Z."/>
            <person name="Spallek T."/>
            <person name="Conn C.E."/>
            <person name="Ichihashi Y."/>
            <person name="Cheong K."/>
            <person name="Cui S."/>
            <person name="Der J.P."/>
            <person name="Gundlach H."/>
            <person name="Jiao Y."/>
            <person name="Hori C."/>
            <person name="Ishida J.K."/>
            <person name="Kasahara H."/>
            <person name="Kiba T."/>
            <person name="Kim M.S."/>
            <person name="Koo N."/>
            <person name="Laohavisit A."/>
            <person name="Lee Y.H."/>
            <person name="Lumba S."/>
            <person name="McCourt P."/>
            <person name="Mortimer J.C."/>
            <person name="Mutuku J.M."/>
            <person name="Nomura T."/>
            <person name="Sasaki-Sekimoto Y."/>
            <person name="Seto Y."/>
            <person name="Wang Y."/>
            <person name="Wakatake T."/>
            <person name="Sakakibara H."/>
            <person name="Demura T."/>
            <person name="Yamaguchi S."/>
            <person name="Yoneyama K."/>
            <person name="Manabe R.I."/>
            <person name="Nelson D.C."/>
            <person name="Schulman A.H."/>
            <person name="Timko M.P."/>
            <person name="dePamphilis C.W."/>
            <person name="Choi D."/>
            <person name="Shirasu K."/>
        </authorList>
    </citation>
    <scope>NUCLEOTIDE SEQUENCE [LARGE SCALE GENOMIC DNA]</scope>
    <source>
        <strain evidence="2">cv. UVA1</strain>
    </source>
</reference>
<protein>
    <submittedName>
        <fullName evidence="1">50S ribosomal protein L23</fullName>
    </submittedName>
</protein>
<dbReference type="InterPro" id="IPR055314">
    <property type="entry name" value="At2g29880-like"/>
</dbReference>
<keyword evidence="1" id="KW-0687">Ribonucleoprotein</keyword>
<evidence type="ECO:0000313" key="2">
    <source>
        <dbReference type="Proteomes" id="UP000325081"/>
    </source>
</evidence>
<sequence length="160" mass="18652">MQHNSGFDWDHVTEKFTAHEHIWEDYFRVNMLEQDLRIVVGCGTVIVTSLVAIGDGVEETTFETEERMKNINFMDDIMFDPDCEVFVNTNNTLDHMSLSPMHYPPFVQHKSSEKLPSVGMRNRTNFEANPKSIAFEPNNLTESVNRLFLLWTKEYNCWGI</sequence>
<dbReference type="PANTHER" id="PTHR47864">
    <property type="entry name" value="TRANSMEMBRANE PROTEIN"/>
    <property type="match status" value="1"/>
</dbReference>
<proteinExistence type="predicted"/>
<accession>A0A5A7RIP7</accession>
<dbReference type="OrthoDB" id="1926988at2759"/>
<dbReference type="Proteomes" id="UP000325081">
    <property type="component" value="Unassembled WGS sequence"/>
</dbReference>
<evidence type="ECO:0000313" key="1">
    <source>
        <dbReference type="EMBL" id="GER57041.1"/>
    </source>
</evidence>
<keyword evidence="2" id="KW-1185">Reference proteome</keyword>
<dbReference type="PANTHER" id="PTHR47864:SF2">
    <property type="entry name" value="MYB_SANT-LIKE DNA-BINDING DOMAIN PROTEIN"/>
    <property type="match status" value="1"/>
</dbReference>
<comment type="caution">
    <text evidence="1">The sequence shown here is derived from an EMBL/GenBank/DDBJ whole genome shotgun (WGS) entry which is preliminary data.</text>
</comment>
<dbReference type="EMBL" id="BKCP01012959">
    <property type="protein sequence ID" value="GER57041.1"/>
    <property type="molecule type" value="Genomic_DNA"/>
</dbReference>
<dbReference type="AlphaFoldDB" id="A0A5A7RIP7"/>
<organism evidence="1 2">
    <name type="scientific">Striga asiatica</name>
    <name type="common">Asiatic witchweed</name>
    <name type="synonym">Buchnera asiatica</name>
    <dbReference type="NCBI Taxonomy" id="4170"/>
    <lineage>
        <taxon>Eukaryota</taxon>
        <taxon>Viridiplantae</taxon>
        <taxon>Streptophyta</taxon>
        <taxon>Embryophyta</taxon>
        <taxon>Tracheophyta</taxon>
        <taxon>Spermatophyta</taxon>
        <taxon>Magnoliopsida</taxon>
        <taxon>eudicotyledons</taxon>
        <taxon>Gunneridae</taxon>
        <taxon>Pentapetalae</taxon>
        <taxon>asterids</taxon>
        <taxon>lamiids</taxon>
        <taxon>Lamiales</taxon>
        <taxon>Orobanchaceae</taxon>
        <taxon>Buchnereae</taxon>
        <taxon>Striga</taxon>
    </lineage>
</organism>
<name>A0A5A7RIP7_STRAF</name>
<keyword evidence="1" id="KW-0689">Ribosomal protein</keyword>
<gene>
    <name evidence="1" type="ORF">STAS_34820</name>
</gene>
<dbReference type="GO" id="GO:0005840">
    <property type="term" value="C:ribosome"/>
    <property type="evidence" value="ECO:0007669"/>
    <property type="project" value="UniProtKB-KW"/>
</dbReference>